<feature type="transmembrane region" description="Helical" evidence="8">
    <location>
        <begin position="253"/>
        <end position="273"/>
    </location>
</feature>
<feature type="transmembrane region" description="Helical" evidence="8">
    <location>
        <begin position="347"/>
        <end position="368"/>
    </location>
</feature>
<protein>
    <recommendedName>
        <fullName evidence="9">Bicarbonate transporter-like transmembrane domain-containing protein</fullName>
    </recommendedName>
</protein>
<sequence>MEEDVEDMEARTSRIKYNSNHSPEHSQVPFTMLSWRAYTPFLGMYRDVRNRLPYYISDWTDALNYRVIPSTLLTFFANILPALAFAYELEQKTGKYGVNEILISTFMAAAAFSIIGAQPLTIVGVTGPITVLNTSMYTIIQEADGPYPKPDYLEFVGWVYVISAIMHLLIAVFNLSNCLRGVTKFTCQTFGFYVGWIYLLLGVQVIARESESNAPIASLTFSCFLAATFFTLHHIFMFASISPFWTHLVRRFLADYGLPISVVAVSGLCYWGRFVEIDAQKLPTVGGFAYTATDRQTWVVHFWNTPARWVGIAVAFAALLTLLFLFDHQVSAIIGQGSEFKLKKPPGFHWDFALLGVTTLLAGVFGLIAPNGLIPQTPIHTQSLVYTETRVVEEPDEVDGETGDGNALGSSEARTEADAAHEKVSQPTHRRKIEEPAGVVEQRVTNLAQGGLALAFATGPFLQAVNKIPTGVLAGLFWSLGLQALYGNMITEHISYLLKDRHKTARDDKYHRVRKSRIWLFVLFELVGFGATYAVSVIQRSAIGFPVIIILLIPFRTYIVPKCGFTQTELDILDGMAASDFTMRGLTL</sequence>
<feature type="transmembrane region" description="Helical" evidence="8">
    <location>
        <begin position="476"/>
        <end position="498"/>
    </location>
</feature>
<comment type="caution">
    <text evidence="10">The sequence shown here is derived from an EMBL/GenBank/DDBJ whole genome shotgun (WGS) entry which is preliminary data.</text>
</comment>
<dbReference type="GO" id="GO:0000324">
    <property type="term" value="C:fungal-type vacuole"/>
    <property type="evidence" value="ECO:0007669"/>
    <property type="project" value="TreeGrafter"/>
</dbReference>
<feature type="transmembrane region" description="Helical" evidence="8">
    <location>
        <begin position="155"/>
        <end position="175"/>
    </location>
</feature>
<evidence type="ECO:0000256" key="2">
    <source>
        <dbReference type="ARBA" id="ARBA00010993"/>
    </source>
</evidence>
<evidence type="ECO:0000256" key="3">
    <source>
        <dbReference type="ARBA" id="ARBA00022554"/>
    </source>
</evidence>
<dbReference type="Gene3D" id="1.10.287.570">
    <property type="entry name" value="Helical hairpin bin"/>
    <property type="match status" value="1"/>
</dbReference>
<dbReference type="GO" id="GO:0005886">
    <property type="term" value="C:plasma membrane"/>
    <property type="evidence" value="ECO:0007669"/>
    <property type="project" value="TreeGrafter"/>
</dbReference>
<dbReference type="GO" id="GO:0006820">
    <property type="term" value="P:monoatomic anion transport"/>
    <property type="evidence" value="ECO:0007669"/>
    <property type="project" value="InterPro"/>
</dbReference>
<comment type="similarity">
    <text evidence="2">Belongs to the anion exchanger (TC 2.A.31) family.</text>
</comment>
<accession>A0A4T0GNY9</accession>
<organism evidence="10 11">
    <name type="scientific">Wallemia ichthyophaga</name>
    <dbReference type="NCBI Taxonomy" id="245174"/>
    <lineage>
        <taxon>Eukaryota</taxon>
        <taxon>Fungi</taxon>
        <taxon>Dikarya</taxon>
        <taxon>Basidiomycota</taxon>
        <taxon>Wallemiomycotina</taxon>
        <taxon>Wallemiomycetes</taxon>
        <taxon>Wallemiales</taxon>
        <taxon>Wallemiaceae</taxon>
        <taxon>Wallemia</taxon>
    </lineage>
</organism>
<dbReference type="OMA" id="RRAPFYW"/>
<evidence type="ECO:0000256" key="6">
    <source>
        <dbReference type="ARBA" id="ARBA00023136"/>
    </source>
</evidence>
<feature type="compositionally biased region" description="Basic and acidic residues" evidence="7">
    <location>
        <begin position="413"/>
        <end position="424"/>
    </location>
</feature>
<gene>
    <name evidence="10" type="ORF">E3P90_00865</name>
</gene>
<proteinExistence type="inferred from homology"/>
<feature type="domain" description="Bicarbonate transporter-like transmembrane" evidence="9">
    <location>
        <begin position="214"/>
        <end position="390"/>
    </location>
</feature>
<evidence type="ECO:0000256" key="5">
    <source>
        <dbReference type="ARBA" id="ARBA00022989"/>
    </source>
</evidence>
<evidence type="ECO:0000259" key="9">
    <source>
        <dbReference type="Pfam" id="PF00955"/>
    </source>
</evidence>
<dbReference type="InterPro" id="IPR011531">
    <property type="entry name" value="HCO3_transpt-like_TM_dom"/>
</dbReference>
<evidence type="ECO:0000313" key="10">
    <source>
        <dbReference type="EMBL" id="TIB15405.1"/>
    </source>
</evidence>
<name>A0A4T0GNY9_WALIC</name>
<dbReference type="InterPro" id="IPR003020">
    <property type="entry name" value="HCO3_transpt_euk"/>
</dbReference>
<dbReference type="GO" id="GO:0080139">
    <property type="term" value="F:borate efflux transmembrane transporter activity"/>
    <property type="evidence" value="ECO:0007669"/>
    <property type="project" value="TreeGrafter"/>
</dbReference>
<keyword evidence="5 8" id="KW-1133">Transmembrane helix</keyword>
<evidence type="ECO:0000256" key="1">
    <source>
        <dbReference type="ARBA" id="ARBA00004128"/>
    </source>
</evidence>
<dbReference type="GO" id="GO:0050801">
    <property type="term" value="P:monoatomic ion homeostasis"/>
    <property type="evidence" value="ECO:0007669"/>
    <property type="project" value="TreeGrafter"/>
</dbReference>
<dbReference type="AlphaFoldDB" id="A0A4T0GNY9"/>
<dbReference type="OrthoDB" id="1735926at2759"/>
<feature type="transmembrane region" description="Helical" evidence="8">
    <location>
        <begin position="101"/>
        <end position="125"/>
    </location>
</feature>
<dbReference type="PANTHER" id="PTHR11453:SF82">
    <property type="entry name" value="BORON TRANSPORTER 1"/>
    <property type="match status" value="1"/>
</dbReference>
<dbReference type="GO" id="GO:0005452">
    <property type="term" value="F:solute:inorganic anion antiporter activity"/>
    <property type="evidence" value="ECO:0007669"/>
    <property type="project" value="InterPro"/>
</dbReference>
<evidence type="ECO:0000256" key="4">
    <source>
        <dbReference type="ARBA" id="ARBA00022692"/>
    </source>
</evidence>
<feature type="transmembrane region" description="Helical" evidence="8">
    <location>
        <begin position="542"/>
        <end position="559"/>
    </location>
</feature>
<reference evidence="10 11" key="1">
    <citation type="submission" date="2019-03" db="EMBL/GenBank/DDBJ databases">
        <title>Sequencing 23 genomes of Wallemia ichthyophaga.</title>
        <authorList>
            <person name="Gostincar C."/>
        </authorList>
    </citation>
    <scope>NUCLEOTIDE SEQUENCE [LARGE SCALE GENOMIC DNA]</scope>
    <source>
        <strain evidence="10 11">EXF-8621</strain>
    </source>
</reference>
<keyword evidence="4 8" id="KW-0812">Transmembrane</keyword>
<feature type="transmembrane region" description="Helical" evidence="8">
    <location>
        <begin position="518"/>
        <end position="536"/>
    </location>
</feature>
<dbReference type="Pfam" id="PF00955">
    <property type="entry name" value="HCO3_cotransp"/>
    <property type="match status" value="3"/>
</dbReference>
<dbReference type="EMBL" id="SPOF01000007">
    <property type="protein sequence ID" value="TIB15405.1"/>
    <property type="molecule type" value="Genomic_DNA"/>
</dbReference>
<feature type="transmembrane region" description="Helical" evidence="8">
    <location>
        <begin position="67"/>
        <end position="89"/>
    </location>
</feature>
<dbReference type="GO" id="GO:0005774">
    <property type="term" value="C:vacuolar membrane"/>
    <property type="evidence" value="ECO:0007669"/>
    <property type="project" value="UniProtKB-SubCell"/>
</dbReference>
<dbReference type="PANTHER" id="PTHR11453">
    <property type="entry name" value="ANION EXCHANGE PROTEIN"/>
    <property type="match status" value="1"/>
</dbReference>
<evidence type="ECO:0000256" key="8">
    <source>
        <dbReference type="SAM" id="Phobius"/>
    </source>
</evidence>
<feature type="transmembrane region" description="Helical" evidence="8">
    <location>
        <begin position="187"/>
        <end position="207"/>
    </location>
</feature>
<dbReference type="Proteomes" id="UP000306954">
    <property type="component" value="Unassembled WGS sequence"/>
</dbReference>
<comment type="subcellular location">
    <subcellularLocation>
        <location evidence="1">Vacuole membrane</location>
        <topology evidence="1">Multi-pass membrane protein</topology>
    </subcellularLocation>
</comment>
<feature type="transmembrane region" description="Helical" evidence="8">
    <location>
        <begin position="219"/>
        <end position="241"/>
    </location>
</feature>
<feature type="transmembrane region" description="Helical" evidence="8">
    <location>
        <begin position="307"/>
        <end position="326"/>
    </location>
</feature>
<dbReference type="FunFam" id="1.10.287.570:FF:000003">
    <property type="entry name" value="Anion exchange family protein"/>
    <property type="match status" value="1"/>
</dbReference>
<evidence type="ECO:0000313" key="11">
    <source>
        <dbReference type="Proteomes" id="UP000306954"/>
    </source>
</evidence>
<dbReference type="PRINTS" id="PR01231">
    <property type="entry name" value="HCO3TRNSPORT"/>
</dbReference>
<keyword evidence="3" id="KW-0926">Vacuole</keyword>
<feature type="region of interest" description="Disordered" evidence="7">
    <location>
        <begin position="394"/>
        <end position="435"/>
    </location>
</feature>
<keyword evidence="6 8" id="KW-0472">Membrane</keyword>
<evidence type="ECO:0000256" key="7">
    <source>
        <dbReference type="SAM" id="MobiDB-lite"/>
    </source>
</evidence>
<feature type="domain" description="Bicarbonate transporter-like transmembrane" evidence="9">
    <location>
        <begin position="420"/>
        <end position="575"/>
    </location>
</feature>
<feature type="domain" description="Bicarbonate transporter-like transmembrane" evidence="9">
    <location>
        <begin position="40"/>
        <end position="206"/>
    </location>
</feature>